<dbReference type="Proteomes" id="UP001487740">
    <property type="component" value="Unassembled WGS sequence"/>
</dbReference>
<reference evidence="8 9" key="1">
    <citation type="submission" date="2023-03" db="EMBL/GenBank/DDBJ databases">
        <title>High-quality genome of Scylla paramamosain provides insights in environmental adaptation.</title>
        <authorList>
            <person name="Zhang L."/>
        </authorList>
    </citation>
    <scope>NUCLEOTIDE SEQUENCE [LARGE SCALE GENOMIC DNA]</scope>
    <source>
        <strain evidence="8">LZ_2023a</strain>
        <tissue evidence="8">Muscle</tissue>
    </source>
</reference>
<evidence type="ECO:0000313" key="9">
    <source>
        <dbReference type="Proteomes" id="UP001487740"/>
    </source>
</evidence>
<sequence>MTGEVAGFTPEHEVQGSKRSRIRRIVVCVTLITLVGLAVVVGLAVTYASADSSGLIVYPDTFIDLDPNYMIGDKSAKQHYIDVLKDFEAAYTDATPSAQNLADCSFSYKLRDGMECRYEFMWLGSACNQANNFGYMDDQPCIVLAFNEPREWTPKPYTSPEELPKEMPESLRTHIESLFASSHPTQFLWVSCTGQYPADKEFLGPVELSPWPGFPLYYFPVRTSSRGPILGLTLKGPEFSTLISIECHFWAKNLETPHVAARIEFLW</sequence>
<evidence type="ECO:0000256" key="5">
    <source>
        <dbReference type="ARBA" id="ARBA00022989"/>
    </source>
</evidence>
<comment type="caution">
    <text evidence="8">The sequence shown here is derived from an EMBL/GenBank/DDBJ whole genome shotgun (WGS) entry which is preliminary data.</text>
</comment>
<dbReference type="InterPro" id="IPR000402">
    <property type="entry name" value="Na/K_ATPase_sub_beta"/>
</dbReference>
<evidence type="ECO:0000256" key="3">
    <source>
        <dbReference type="ARBA" id="ARBA00022692"/>
    </source>
</evidence>
<keyword evidence="9" id="KW-1185">Reference proteome</keyword>
<protein>
    <submittedName>
        <fullName evidence="8">Uncharacterized protein</fullName>
    </submittedName>
</protein>
<evidence type="ECO:0000313" key="8">
    <source>
        <dbReference type="EMBL" id="KAK8404738.1"/>
    </source>
</evidence>
<organism evidence="8 9">
    <name type="scientific">Scylla paramamosain</name>
    <name type="common">Mud crab</name>
    <dbReference type="NCBI Taxonomy" id="85552"/>
    <lineage>
        <taxon>Eukaryota</taxon>
        <taxon>Metazoa</taxon>
        <taxon>Ecdysozoa</taxon>
        <taxon>Arthropoda</taxon>
        <taxon>Crustacea</taxon>
        <taxon>Multicrustacea</taxon>
        <taxon>Malacostraca</taxon>
        <taxon>Eumalacostraca</taxon>
        <taxon>Eucarida</taxon>
        <taxon>Decapoda</taxon>
        <taxon>Pleocyemata</taxon>
        <taxon>Brachyura</taxon>
        <taxon>Eubrachyura</taxon>
        <taxon>Portunoidea</taxon>
        <taxon>Portunidae</taxon>
        <taxon>Portuninae</taxon>
        <taxon>Scylla</taxon>
    </lineage>
</organism>
<dbReference type="GO" id="GO:1990573">
    <property type="term" value="P:potassium ion import across plasma membrane"/>
    <property type="evidence" value="ECO:0007669"/>
    <property type="project" value="TreeGrafter"/>
</dbReference>
<dbReference type="AlphaFoldDB" id="A0AAW0UZX5"/>
<keyword evidence="6 7" id="KW-0472">Membrane</keyword>
<feature type="transmembrane region" description="Helical" evidence="7">
    <location>
        <begin position="25"/>
        <end position="48"/>
    </location>
</feature>
<dbReference type="PANTHER" id="PTHR11523">
    <property type="entry name" value="SODIUM/POTASSIUM-DEPENDENT ATPASE BETA SUBUNIT"/>
    <property type="match status" value="1"/>
</dbReference>
<evidence type="ECO:0000256" key="2">
    <source>
        <dbReference type="ARBA" id="ARBA00005876"/>
    </source>
</evidence>
<dbReference type="Pfam" id="PF00287">
    <property type="entry name" value="Na_K-ATPase"/>
    <property type="match status" value="1"/>
</dbReference>
<dbReference type="InterPro" id="IPR038702">
    <property type="entry name" value="Na/K_ATPase_sub_beta_sf"/>
</dbReference>
<name>A0AAW0UZX5_SCYPA</name>
<dbReference type="GO" id="GO:0036376">
    <property type="term" value="P:sodium ion export across plasma membrane"/>
    <property type="evidence" value="ECO:0007669"/>
    <property type="project" value="TreeGrafter"/>
</dbReference>
<dbReference type="GO" id="GO:0030007">
    <property type="term" value="P:intracellular potassium ion homeostasis"/>
    <property type="evidence" value="ECO:0007669"/>
    <property type="project" value="TreeGrafter"/>
</dbReference>
<comment type="similarity">
    <text evidence="2">Belongs to the X(+)/potassium ATPases subunit beta family.</text>
</comment>
<evidence type="ECO:0000256" key="1">
    <source>
        <dbReference type="ARBA" id="ARBA00004606"/>
    </source>
</evidence>
<proteinExistence type="inferred from homology"/>
<accession>A0AAW0UZX5</accession>
<dbReference type="EMBL" id="JARAKH010000004">
    <property type="protein sequence ID" value="KAK8404738.1"/>
    <property type="molecule type" value="Genomic_DNA"/>
</dbReference>
<dbReference type="GO" id="GO:0001671">
    <property type="term" value="F:ATPase activator activity"/>
    <property type="evidence" value="ECO:0007669"/>
    <property type="project" value="TreeGrafter"/>
</dbReference>
<evidence type="ECO:0000256" key="4">
    <source>
        <dbReference type="ARBA" id="ARBA00022968"/>
    </source>
</evidence>
<keyword evidence="4" id="KW-0735">Signal-anchor</keyword>
<dbReference type="PANTHER" id="PTHR11523:SF28">
    <property type="entry name" value="NA_K-ATPASE BETA SUBUNIT ISOFORM 4-RELATED"/>
    <property type="match status" value="1"/>
</dbReference>
<dbReference type="Gene3D" id="2.60.40.1660">
    <property type="entry name" value="Na, k-atpase alpha subunit"/>
    <property type="match status" value="1"/>
</dbReference>
<dbReference type="GO" id="GO:0006883">
    <property type="term" value="P:intracellular sodium ion homeostasis"/>
    <property type="evidence" value="ECO:0007669"/>
    <property type="project" value="TreeGrafter"/>
</dbReference>
<evidence type="ECO:0000256" key="6">
    <source>
        <dbReference type="ARBA" id="ARBA00023136"/>
    </source>
</evidence>
<comment type="subcellular location">
    <subcellularLocation>
        <location evidence="1">Membrane</location>
        <topology evidence="1">Single-pass type II membrane protein</topology>
    </subcellularLocation>
</comment>
<dbReference type="GO" id="GO:0005890">
    <property type="term" value="C:sodium:potassium-exchanging ATPase complex"/>
    <property type="evidence" value="ECO:0007669"/>
    <property type="project" value="InterPro"/>
</dbReference>
<gene>
    <name evidence="8" type="ORF">O3P69_007764</name>
</gene>
<keyword evidence="5 7" id="KW-1133">Transmembrane helix</keyword>
<evidence type="ECO:0000256" key="7">
    <source>
        <dbReference type="SAM" id="Phobius"/>
    </source>
</evidence>
<keyword evidence="3 7" id="KW-0812">Transmembrane</keyword>